<sequence>MLRQLATRPLARHGHMMAAALHVRTKTTTSAPVPGLDLSTEKLRRTVFYVPCSEERKLQKALSSDADCIMYDLEDGVSLNRKTQARSQVLSALASNTHSKERGVRINAIGSGLELDDLQTVLQSPTLDVILVPKAETAKDIHVVSHLVDRLAPAETRQRIKIIAGIESALGIMNIREIAQCDPRVDALLFAAEDYCADTGITRTPARTELLYPRAAVATAAAAFKKQAIDMVCMDFRDMKVLGDECSEGAQMGFSGKQVIHPAQVATVQERFLPPDEIVLRAWRIVQGYQTNYALGKGAFDLDGKAIDMPVVKWAYKILRRMELAGVDVEAKFRQAA</sequence>
<dbReference type="EMBL" id="JANBPW010000020">
    <property type="protein sequence ID" value="KAJ1951387.1"/>
    <property type="molecule type" value="Genomic_DNA"/>
</dbReference>
<dbReference type="Proteomes" id="UP001150603">
    <property type="component" value="Unassembled WGS sequence"/>
</dbReference>
<keyword evidence="2" id="KW-1185">Reference proteome</keyword>
<proteinExistence type="predicted"/>
<gene>
    <name evidence="1" type="ORF">FBU59_000185</name>
</gene>
<organism evidence="1 2">
    <name type="scientific">Linderina macrospora</name>
    <dbReference type="NCBI Taxonomy" id="4868"/>
    <lineage>
        <taxon>Eukaryota</taxon>
        <taxon>Fungi</taxon>
        <taxon>Fungi incertae sedis</taxon>
        <taxon>Zoopagomycota</taxon>
        <taxon>Kickxellomycotina</taxon>
        <taxon>Kickxellomycetes</taxon>
        <taxon>Kickxellales</taxon>
        <taxon>Kickxellaceae</taxon>
        <taxon>Linderina</taxon>
    </lineage>
</organism>
<accession>A0ACC1JHI6</accession>
<comment type="caution">
    <text evidence="1">The sequence shown here is derived from an EMBL/GenBank/DDBJ whole genome shotgun (WGS) entry which is preliminary data.</text>
</comment>
<name>A0ACC1JHI6_9FUNG</name>
<evidence type="ECO:0000313" key="2">
    <source>
        <dbReference type="Proteomes" id="UP001150603"/>
    </source>
</evidence>
<protein>
    <submittedName>
        <fullName evidence="1">Uncharacterized protein</fullName>
    </submittedName>
</protein>
<evidence type="ECO:0000313" key="1">
    <source>
        <dbReference type="EMBL" id="KAJ1951387.1"/>
    </source>
</evidence>
<reference evidence="1" key="1">
    <citation type="submission" date="2022-07" db="EMBL/GenBank/DDBJ databases">
        <title>Phylogenomic reconstructions and comparative analyses of Kickxellomycotina fungi.</title>
        <authorList>
            <person name="Reynolds N.K."/>
            <person name="Stajich J.E."/>
            <person name="Barry K."/>
            <person name="Grigoriev I.V."/>
            <person name="Crous P."/>
            <person name="Smith M.E."/>
        </authorList>
    </citation>
    <scope>NUCLEOTIDE SEQUENCE</scope>
    <source>
        <strain evidence="1">NRRL 5244</strain>
    </source>
</reference>